<sequence>MTESGDRRPLSSRDTRWARSTAQWLAKRSITPNQISQASMVAAAIAGLCFWLSGQQEGIIAALLLIAAALSCQLRLLCNLFDGMVAVEGGKGQADGPFWNEFPDRVADILILAGAGYGISSPALGWAAAAFAVLTAYVRELGRAAGAPGDFSGPMAKQHRMAVMTAAAVLAAFATVWERQLTVMDTALWIVAVGAALTAMRRGRKLVRHLKGKR</sequence>
<evidence type="ECO:0000256" key="1">
    <source>
        <dbReference type="SAM" id="Phobius"/>
    </source>
</evidence>
<reference evidence="2 3" key="1">
    <citation type="submission" date="2017-08" db="EMBL/GenBank/DDBJ databases">
        <authorList>
            <person name="de Groot N.N."/>
        </authorList>
    </citation>
    <scope>NUCLEOTIDE SEQUENCE [LARGE SCALE GENOMIC DNA]</scope>
    <source>
        <strain evidence="2 3">JC85</strain>
    </source>
</reference>
<organism evidence="2 3">
    <name type="scientific">Rhizobium subbaraonis</name>
    <dbReference type="NCBI Taxonomy" id="908946"/>
    <lineage>
        <taxon>Bacteria</taxon>
        <taxon>Pseudomonadati</taxon>
        <taxon>Pseudomonadota</taxon>
        <taxon>Alphaproteobacteria</taxon>
        <taxon>Hyphomicrobiales</taxon>
        <taxon>Rhizobiaceae</taxon>
        <taxon>Rhizobium/Agrobacterium group</taxon>
        <taxon>Rhizobium</taxon>
    </lineage>
</organism>
<dbReference type="OrthoDB" id="1034332at2"/>
<gene>
    <name evidence="2" type="ORF">SAMN05892877_105294</name>
</gene>
<feature type="transmembrane region" description="Helical" evidence="1">
    <location>
        <begin position="109"/>
        <end position="138"/>
    </location>
</feature>
<dbReference type="AlphaFoldDB" id="A0A285UAD3"/>
<keyword evidence="1" id="KW-0812">Transmembrane</keyword>
<feature type="transmembrane region" description="Helical" evidence="1">
    <location>
        <begin position="34"/>
        <end position="52"/>
    </location>
</feature>
<feature type="transmembrane region" description="Helical" evidence="1">
    <location>
        <begin position="159"/>
        <end position="177"/>
    </location>
</feature>
<keyword evidence="1" id="KW-0472">Membrane</keyword>
<accession>A0A285UAD3</accession>
<dbReference type="InterPro" id="IPR043130">
    <property type="entry name" value="CDP-OH_PTrfase_TM_dom"/>
</dbReference>
<dbReference type="Proteomes" id="UP000219167">
    <property type="component" value="Unassembled WGS sequence"/>
</dbReference>
<evidence type="ECO:0000313" key="2">
    <source>
        <dbReference type="EMBL" id="SOC38850.1"/>
    </source>
</evidence>
<feature type="transmembrane region" description="Helical" evidence="1">
    <location>
        <begin position="183"/>
        <end position="200"/>
    </location>
</feature>
<dbReference type="Gene3D" id="1.20.120.1760">
    <property type="match status" value="1"/>
</dbReference>
<name>A0A285UAD3_9HYPH</name>
<keyword evidence="1" id="KW-1133">Transmembrane helix</keyword>
<feature type="transmembrane region" description="Helical" evidence="1">
    <location>
        <begin position="59"/>
        <end position="77"/>
    </location>
</feature>
<dbReference type="EMBL" id="OBQD01000005">
    <property type="protein sequence ID" value="SOC38850.1"/>
    <property type="molecule type" value="Genomic_DNA"/>
</dbReference>
<dbReference type="RefSeq" id="WP_097138586.1">
    <property type="nucleotide sequence ID" value="NZ_OBQD01000005.1"/>
</dbReference>
<keyword evidence="3" id="KW-1185">Reference proteome</keyword>
<evidence type="ECO:0000313" key="3">
    <source>
        <dbReference type="Proteomes" id="UP000219167"/>
    </source>
</evidence>
<protein>
    <submittedName>
        <fullName evidence="2">Phosphatidylglycerophosphate synthase</fullName>
    </submittedName>
</protein>
<proteinExistence type="predicted"/>